<accession>A0AAE8G2Q8</accession>
<sequence>MGMIKSESGVAQTYATNLRKAGQELSGIAGVEQDDQTTLEGNARAHTVLGQSKTLLNKIVSAVDTASHHLHSVASEFEAIDEAGAKSFKGK</sequence>
<evidence type="ECO:0008006" key="3">
    <source>
        <dbReference type="Google" id="ProtNLM"/>
    </source>
</evidence>
<comment type="caution">
    <text evidence="1">The sequence shown here is derived from an EMBL/GenBank/DDBJ whole genome shotgun (WGS) entry which is preliminary data.</text>
</comment>
<name>A0AAE8G2Q8_STRIT</name>
<dbReference type="InterPro" id="IPR021477">
    <property type="entry name" value="TVIIS_effector_SACOL2603_fam"/>
</dbReference>
<dbReference type="RefSeq" id="WP_003075976.1">
    <property type="nucleotide sequence ID" value="NZ_JALDAU010000005.1"/>
</dbReference>
<dbReference type="Proteomes" id="UP000267137">
    <property type="component" value="Unassembled WGS sequence"/>
</dbReference>
<protein>
    <recommendedName>
        <fullName evidence="3">Type VII secretion effector</fullName>
    </recommendedName>
</protein>
<dbReference type="AlphaFoldDB" id="A0AAE8G2Q8"/>
<reference evidence="1 2" key="1">
    <citation type="submission" date="2018-11" db="EMBL/GenBank/DDBJ databases">
        <title>Species Designations Belie Phenotypic and Genotypic Heterogeneity in Oral Streptococci.</title>
        <authorList>
            <person name="Velsko I."/>
        </authorList>
    </citation>
    <scope>NUCLEOTIDE SEQUENCE [LARGE SCALE GENOMIC DNA]</scope>
    <source>
        <strain evidence="1 2">KLC02</strain>
    </source>
</reference>
<dbReference type="EMBL" id="RJOO01000002">
    <property type="protein sequence ID" value="RSJ23552.1"/>
    <property type="molecule type" value="Genomic_DNA"/>
</dbReference>
<evidence type="ECO:0000313" key="2">
    <source>
        <dbReference type="Proteomes" id="UP000267137"/>
    </source>
</evidence>
<gene>
    <name evidence="1" type="ORF">D8827_03370</name>
</gene>
<proteinExistence type="predicted"/>
<dbReference type="NCBIfam" id="TIGR04197">
    <property type="entry name" value="T7SS_SACOL2603"/>
    <property type="match status" value="1"/>
</dbReference>
<organism evidence="1 2">
    <name type="scientific">Streptococcus intermedius</name>
    <dbReference type="NCBI Taxonomy" id="1338"/>
    <lineage>
        <taxon>Bacteria</taxon>
        <taxon>Bacillati</taxon>
        <taxon>Bacillota</taxon>
        <taxon>Bacilli</taxon>
        <taxon>Lactobacillales</taxon>
        <taxon>Streptococcaceae</taxon>
        <taxon>Streptococcus</taxon>
        <taxon>Streptococcus anginosus group</taxon>
    </lineage>
</organism>
<evidence type="ECO:0000313" key="1">
    <source>
        <dbReference type="EMBL" id="RSJ23552.1"/>
    </source>
</evidence>